<accession>A0A518F106</accession>
<gene>
    <name evidence="1" type="ORF">Poly30_55920</name>
</gene>
<name>A0A518F106_9BACT</name>
<proteinExistence type="predicted"/>
<dbReference type="SUPFAM" id="SSF56925">
    <property type="entry name" value="OMPA-like"/>
    <property type="match status" value="1"/>
</dbReference>
<dbReference type="Proteomes" id="UP000320390">
    <property type="component" value="Chromosome"/>
</dbReference>
<evidence type="ECO:0008006" key="3">
    <source>
        <dbReference type="Google" id="ProtNLM"/>
    </source>
</evidence>
<dbReference type="EMBL" id="CP036434">
    <property type="protein sequence ID" value="QDV10031.1"/>
    <property type="molecule type" value="Genomic_DNA"/>
</dbReference>
<organism evidence="1 2">
    <name type="scientific">Saltatorellus ferox</name>
    <dbReference type="NCBI Taxonomy" id="2528018"/>
    <lineage>
        <taxon>Bacteria</taxon>
        <taxon>Pseudomonadati</taxon>
        <taxon>Planctomycetota</taxon>
        <taxon>Planctomycetia</taxon>
        <taxon>Planctomycetia incertae sedis</taxon>
        <taxon>Saltatorellus</taxon>
    </lineage>
</organism>
<reference evidence="1 2" key="1">
    <citation type="submission" date="2019-02" db="EMBL/GenBank/DDBJ databases">
        <title>Deep-cultivation of Planctomycetes and their phenomic and genomic characterization uncovers novel biology.</title>
        <authorList>
            <person name="Wiegand S."/>
            <person name="Jogler M."/>
            <person name="Boedeker C."/>
            <person name="Pinto D."/>
            <person name="Vollmers J."/>
            <person name="Rivas-Marin E."/>
            <person name="Kohn T."/>
            <person name="Peeters S.H."/>
            <person name="Heuer A."/>
            <person name="Rast P."/>
            <person name="Oberbeckmann S."/>
            <person name="Bunk B."/>
            <person name="Jeske O."/>
            <person name="Meyerdierks A."/>
            <person name="Storesund J.E."/>
            <person name="Kallscheuer N."/>
            <person name="Luecker S."/>
            <person name="Lage O.M."/>
            <person name="Pohl T."/>
            <person name="Merkel B.J."/>
            <person name="Hornburger P."/>
            <person name="Mueller R.-W."/>
            <person name="Bruemmer F."/>
            <person name="Labrenz M."/>
            <person name="Spormann A.M."/>
            <person name="Op den Camp H."/>
            <person name="Overmann J."/>
            <person name="Amann R."/>
            <person name="Jetten M.S.M."/>
            <person name="Mascher T."/>
            <person name="Medema M.H."/>
            <person name="Devos D.P."/>
            <person name="Kaster A.-K."/>
            <person name="Ovreas L."/>
            <person name="Rohde M."/>
            <person name="Galperin M.Y."/>
            <person name="Jogler C."/>
        </authorList>
    </citation>
    <scope>NUCLEOTIDE SEQUENCE [LARGE SCALE GENOMIC DNA]</scope>
    <source>
        <strain evidence="1 2">Poly30</strain>
    </source>
</reference>
<dbReference type="Gene3D" id="2.40.160.20">
    <property type="match status" value="1"/>
</dbReference>
<protein>
    <recommendedName>
        <fullName evidence="3">Outer membrane protein beta-barrel domain-containing protein</fullName>
    </recommendedName>
</protein>
<sequence length="240" mass="25834">MSPASPDEVARLPLAEGGVAFGTMQIPVLPAFLALPFLFAFTGCAANQEIQSPLAEDAVPPPIRLDYIDDRIDDRVRQISFIAGYRKFSDTDIWDRVDAETSAGIEYAHEVKNGLGFELGAMGSLGIKNGVSDNVDVTGAAAELYGGARYMWKRDRWTPYVGGGLSGILAGVDNDQGGQVADDQGFSAGVYLHGGVQYALNEWMYLGVDLRTLFGTSLDLETVEGDADYTQLGFAFGFRL</sequence>
<evidence type="ECO:0000313" key="2">
    <source>
        <dbReference type="Proteomes" id="UP000320390"/>
    </source>
</evidence>
<keyword evidence="2" id="KW-1185">Reference proteome</keyword>
<dbReference type="AlphaFoldDB" id="A0A518F106"/>
<dbReference type="InterPro" id="IPR011250">
    <property type="entry name" value="OMP/PagP_B-barrel"/>
</dbReference>
<evidence type="ECO:0000313" key="1">
    <source>
        <dbReference type="EMBL" id="QDV10031.1"/>
    </source>
</evidence>